<comment type="caution">
    <text evidence="1">The sequence shown here is derived from an EMBL/GenBank/DDBJ whole genome shotgun (WGS) entry which is preliminary data.</text>
</comment>
<organism evidence="1 2">
    <name type="scientific">Fusobacterium ulcerans 12-1B</name>
    <dbReference type="NCBI Taxonomy" id="457404"/>
    <lineage>
        <taxon>Bacteria</taxon>
        <taxon>Fusobacteriati</taxon>
        <taxon>Fusobacteriota</taxon>
        <taxon>Fusobacteriia</taxon>
        <taxon>Fusobacteriales</taxon>
        <taxon>Fusobacteriaceae</taxon>
        <taxon>Fusobacterium</taxon>
    </lineage>
</organism>
<dbReference type="Proteomes" id="UP000003233">
    <property type="component" value="Unassembled WGS sequence"/>
</dbReference>
<gene>
    <name evidence="1" type="ORF">HMPREF0402_03530</name>
</gene>
<proteinExistence type="predicted"/>
<evidence type="ECO:0000313" key="2">
    <source>
        <dbReference type="Proteomes" id="UP000003233"/>
    </source>
</evidence>
<accession>H1PYN7</accession>
<dbReference type="AlphaFoldDB" id="H1PYN7"/>
<reference evidence="1 2" key="1">
    <citation type="submission" date="2012-07" db="EMBL/GenBank/DDBJ databases">
        <title>The Genome Sequence of Fusobacterium ulcerans 12_1B.</title>
        <authorList>
            <consortium name="The Broad Institute Genome Sequencing Platform"/>
            <person name="Earl A."/>
            <person name="Ward D."/>
            <person name="Feldgarden M."/>
            <person name="Gevers D."/>
            <person name="Strauss J."/>
            <person name="Ambrose C.E."/>
            <person name="Allen-Vercoe E."/>
            <person name="Walker B."/>
            <person name="Young S.K."/>
            <person name="Zeng Q."/>
            <person name="Gargeya S."/>
            <person name="Fitzgerald M."/>
            <person name="Haas B."/>
            <person name="Abouelleil A."/>
            <person name="Alvarado L."/>
            <person name="Arachchi H.M."/>
            <person name="Berlin A.M."/>
            <person name="Chapman S.B."/>
            <person name="Goldberg J."/>
            <person name="Griggs A."/>
            <person name="Gujja S."/>
            <person name="Hansen M."/>
            <person name="Howarth C."/>
            <person name="Imamovic A."/>
            <person name="Larimer J."/>
            <person name="McCowen C."/>
            <person name="Montmayeur A."/>
            <person name="Murphy C."/>
            <person name="Neiman D."/>
            <person name="Pearson M."/>
            <person name="Priest M."/>
            <person name="Roberts A."/>
            <person name="Saif S."/>
            <person name="Shea T."/>
            <person name="Sisk P."/>
            <person name="Sykes S."/>
            <person name="Wortman J."/>
            <person name="Nusbaum C."/>
            <person name="Birren B."/>
        </authorList>
    </citation>
    <scope>NUCLEOTIDE SEQUENCE [LARGE SCALE GENOMIC DNA]</scope>
    <source>
        <strain evidence="1 2">12_1B</strain>
    </source>
</reference>
<dbReference type="BioCyc" id="FSP457404-HMP:GTSQ-3585-MONOMER"/>
<dbReference type="HOGENOM" id="CLU_2316235_0_0_0"/>
<keyword evidence="2" id="KW-1185">Reference proteome</keyword>
<name>H1PYN7_9FUSO</name>
<evidence type="ECO:0000313" key="1">
    <source>
        <dbReference type="EMBL" id="EHO77226.1"/>
    </source>
</evidence>
<protein>
    <submittedName>
        <fullName evidence="1">Uncharacterized protein</fullName>
    </submittedName>
</protein>
<dbReference type="EMBL" id="AGWJ02000035">
    <property type="protein sequence ID" value="EHO77226.1"/>
    <property type="molecule type" value="Genomic_DNA"/>
</dbReference>
<dbReference type="PATRIC" id="fig|457404.5.peg.3495"/>
<dbReference type="RefSeq" id="WP_008699496.1">
    <property type="nucleotide sequence ID" value="NZ_KE161012.1"/>
</dbReference>
<sequence>MKYLITEEKLKKLDKDFTEEKYEKCFMGVVEGDIDLFLENYDVKLTEKEKSRFYKIVDEYGNDFYDENRVDEVMPDIIKKFLLQSKHNSNGTKILKKYF</sequence>